<sequence length="213" mass="22661">MVSVVPILVSLAFSCLVPGALSLLRHGGTQGSNSTLLSFVNASDIGSTSQVQAVGVREWVRGAGNASEKFFLAEVPAVIQMEIQGMSREISKVALLILELLGLGCCGVDRCYAGSYMLGIVKGCTFGGLGLWALMDIALVFAVCWNEEELTLTVLGWNVTFSENGLHTANILALACAIAFSLLFWVGTLKIFEGGIDPMWKSVEKADDQAPRV</sequence>
<reference evidence="8" key="1">
    <citation type="submission" date="2021-01" db="EMBL/GenBank/DDBJ databases">
        <authorList>
            <person name="Corre E."/>
            <person name="Pelletier E."/>
            <person name="Niang G."/>
            <person name="Scheremetjew M."/>
            <person name="Finn R."/>
            <person name="Kale V."/>
            <person name="Holt S."/>
            <person name="Cochrane G."/>
            <person name="Meng A."/>
            <person name="Brown T."/>
            <person name="Cohen L."/>
        </authorList>
    </citation>
    <scope>NUCLEOTIDE SEQUENCE</scope>
</reference>
<dbReference type="AlphaFoldDB" id="A0A7S0ZWS8"/>
<evidence type="ECO:0000259" key="7">
    <source>
        <dbReference type="Pfam" id="PF05154"/>
    </source>
</evidence>
<evidence type="ECO:0000256" key="1">
    <source>
        <dbReference type="ARBA" id="ARBA00004141"/>
    </source>
</evidence>
<keyword evidence="6" id="KW-0732">Signal</keyword>
<keyword evidence="3 5" id="KW-1133">Transmembrane helix</keyword>
<comment type="subcellular location">
    <subcellularLocation>
        <location evidence="1">Membrane</location>
        <topology evidence="1">Multi-pass membrane protein</topology>
    </subcellularLocation>
</comment>
<evidence type="ECO:0000313" key="8">
    <source>
        <dbReference type="EMBL" id="CAD8834603.1"/>
    </source>
</evidence>
<feature type="transmembrane region" description="Helical" evidence="5">
    <location>
        <begin position="165"/>
        <end position="186"/>
    </location>
</feature>
<keyword evidence="4 5" id="KW-0472">Membrane</keyword>
<organism evidence="8">
    <name type="scientific">Noctiluca scintillans</name>
    <name type="common">Sea sparkle</name>
    <name type="synonym">Red tide dinoflagellate</name>
    <dbReference type="NCBI Taxonomy" id="2966"/>
    <lineage>
        <taxon>Eukaryota</taxon>
        <taxon>Sar</taxon>
        <taxon>Alveolata</taxon>
        <taxon>Dinophyceae</taxon>
        <taxon>Noctilucales</taxon>
        <taxon>Noctilucaceae</taxon>
        <taxon>Noctiluca</taxon>
    </lineage>
</organism>
<evidence type="ECO:0000256" key="6">
    <source>
        <dbReference type="SAM" id="SignalP"/>
    </source>
</evidence>
<accession>A0A7S0ZWS8</accession>
<feature type="signal peptide" evidence="6">
    <location>
        <begin position="1"/>
        <end position="22"/>
    </location>
</feature>
<dbReference type="Pfam" id="PF05154">
    <property type="entry name" value="TM2"/>
    <property type="match status" value="1"/>
</dbReference>
<dbReference type="InterPro" id="IPR007829">
    <property type="entry name" value="TM2"/>
</dbReference>
<evidence type="ECO:0000256" key="4">
    <source>
        <dbReference type="ARBA" id="ARBA00023136"/>
    </source>
</evidence>
<dbReference type="EMBL" id="HBFQ01012827">
    <property type="protein sequence ID" value="CAD8834603.1"/>
    <property type="molecule type" value="Transcribed_RNA"/>
</dbReference>
<gene>
    <name evidence="8" type="ORF">NSCI0253_LOCUS8951</name>
</gene>
<feature type="domain" description="TM2" evidence="7">
    <location>
        <begin position="91"/>
        <end position="137"/>
    </location>
</feature>
<name>A0A7S0ZWS8_NOCSC</name>
<proteinExistence type="predicted"/>
<keyword evidence="2 5" id="KW-0812">Transmembrane</keyword>
<feature type="chain" id="PRO_5031328759" description="TM2 domain-containing protein" evidence="6">
    <location>
        <begin position="23"/>
        <end position="213"/>
    </location>
</feature>
<evidence type="ECO:0000256" key="2">
    <source>
        <dbReference type="ARBA" id="ARBA00022692"/>
    </source>
</evidence>
<evidence type="ECO:0000256" key="5">
    <source>
        <dbReference type="SAM" id="Phobius"/>
    </source>
</evidence>
<feature type="transmembrane region" description="Helical" evidence="5">
    <location>
        <begin position="124"/>
        <end position="145"/>
    </location>
</feature>
<dbReference type="GO" id="GO:0016020">
    <property type="term" value="C:membrane"/>
    <property type="evidence" value="ECO:0007669"/>
    <property type="project" value="UniProtKB-SubCell"/>
</dbReference>
<evidence type="ECO:0000256" key="3">
    <source>
        <dbReference type="ARBA" id="ARBA00022989"/>
    </source>
</evidence>
<protein>
    <recommendedName>
        <fullName evidence="7">TM2 domain-containing protein</fullName>
    </recommendedName>
</protein>